<evidence type="ECO:0000256" key="1">
    <source>
        <dbReference type="SAM" id="MobiDB-lite"/>
    </source>
</evidence>
<dbReference type="EMBL" id="MN739728">
    <property type="protein sequence ID" value="QHT23199.1"/>
    <property type="molecule type" value="Genomic_DNA"/>
</dbReference>
<dbReference type="AlphaFoldDB" id="A0A6C0E4J0"/>
<accession>A0A6C0E4J0</accession>
<protein>
    <submittedName>
        <fullName evidence="2">Uncharacterized protein</fullName>
    </submittedName>
</protein>
<reference evidence="2" key="1">
    <citation type="journal article" date="2020" name="Nature">
        <title>Giant virus diversity and host interactions through global metagenomics.</title>
        <authorList>
            <person name="Schulz F."/>
            <person name="Roux S."/>
            <person name="Paez-Espino D."/>
            <person name="Jungbluth S."/>
            <person name="Walsh D.A."/>
            <person name="Denef V.J."/>
            <person name="McMahon K.D."/>
            <person name="Konstantinidis K.T."/>
            <person name="Eloe-Fadrosh E.A."/>
            <person name="Kyrpides N.C."/>
            <person name="Woyke T."/>
        </authorList>
    </citation>
    <scope>NUCLEOTIDE SEQUENCE</scope>
    <source>
        <strain evidence="2">GVMAG-M-3300023179-114</strain>
    </source>
</reference>
<evidence type="ECO:0000313" key="2">
    <source>
        <dbReference type="EMBL" id="QHT23199.1"/>
    </source>
</evidence>
<name>A0A6C0E4J0_9ZZZZ</name>
<organism evidence="2">
    <name type="scientific">viral metagenome</name>
    <dbReference type="NCBI Taxonomy" id="1070528"/>
    <lineage>
        <taxon>unclassified sequences</taxon>
        <taxon>metagenomes</taxon>
        <taxon>organismal metagenomes</taxon>
    </lineage>
</organism>
<sequence>MGLYEGLDNMDNTSSDTVADNIASKVSSIKEKVQAKMNEPSVEEDADGVDLETVKTSIQPKSSSTLPVSPPSSSEQVSPASTEPFTSMYAPV</sequence>
<feature type="region of interest" description="Disordered" evidence="1">
    <location>
        <begin position="55"/>
        <end position="92"/>
    </location>
</feature>
<feature type="compositionally biased region" description="Low complexity" evidence="1">
    <location>
        <begin position="60"/>
        <end position="81"/>
    </location>
</feature>
<proteinExistence type="predicted"/>